<dbReference type="PANTHER" id="PTHR22951:SF83">
    <property type="entry name" value="GENOME ASSEMBLY, CHROMOSOME: A02"/>
    <property type="match status" value="1"/>
</dbReference>
<organism evidence="6 7">
    <name type="scientific">Camelina sativa</name>
    <name type="common">False flax</name>
    <name type="synonym">Myagrum sativum</name>
    <dbReference type="NCBI Taxonomy" id="90675"/>
    <lineage>
        <taxon>Eukaryota</taxon>
        <taxon>Viridiplantae</taxon>
        <taxon>Streptophyta</taxon>
        <taxon>Embryophyta</taxon>
        <taxon>Tracheophyta</taxon>
        <taxon>Spermatophyta</taxon>
        <taxon>Magnoliopsida</taxon>
        <taxon>eudicotyledons</taxon>
        <taxon>Gunneridae</taxon>
        <taxon>Pentapetalae</taxon>
        <taxon>rosids</taxon>
        <taxon>malvids</taxon>
        <taxon>Brassicales</taxon>
        <taxon>Brassicaceae</taxon>
        <taxon>Camelineae</taxon>
        <taxon>Camelina</taxon>
    </lineage>
</organism>
<evidence type="ECO:0000256" key="1">
    <source>
        <dbReference type="ARBA" id="ARBA00004132"/>
    </source>
</evidence>
<keyword evidence="3" id="KW-0333">Golgi apparatus</keyword>
<dbReference type="Gene3D" id="1.25.40.90">
    <property type="match status" value="1"/>
</dbReference>
<dbReference type="InterPro" id="IPR045192">
    <property type="entry name" value="AP180-like"/>
</dbReference>
<dbReference type="InterPro" id="IPR008942">
    <property type="entry name" value="ENTH_VHS"/>
</dbReference>
<reference evidence="6" key="1">
    <citation type="journal article" date="2014" name="Nat. Commun.">
        <title>The emerging biofuel crop Camelina sativa retains a highly undifferentiated hexaploid genome structure.</title>
        <authorList>
            <person name="Kagale S."/>
            <person name="Koh C."/>
            <person name="Nixon J."/>
            <person name="Bollina V."/>
            <person name="Clarke W.E."/>
            <person name="Tuteja R."/>
            <person name="Spillane C."/>
            <person name="Robinson S.J."/>
            <person name="Links M.G."/>
            <person name="Clarke C."/>
            <person name="Higgins E.E."/>
            <person name="Huebert T."/>
            <person name="Sharpe A.G."/>
            <person name="Parkin I.A."/>
        </authorList>
    </citation>
    <scope>NUCLEOTIDE SEQUENCE [LARGE SCALE GENOMIC DNA]</scope>
    <source>
        <strain evidence="6">cv. DH55</strain>
    </source>
</reference>
<proteinExistence type="predicted"/>
<dbReference type="RefSeq" id="XP_010444535.1">
    <property type="nucleotide sequence ID" value="XM_010446233.2"/>
</dbReference>
<keyword evidence="6" id="KW-1185">Reference proteome</keyword>
<evidence type="ECO:0000256" key="2">
    <source>
        <dbReference type="ARBA" id="ARBA00004555"/>
    </source>
</evidence>
<dbReference type="Pfam" id="PF07651">
    <property type="entry name" value="ANTH"/>
    <property type="match status" value="1"/>
</dbReference>
<gene>
    <name evidence="7" type="primary">LOC104727199</name>
</gene>
<keyword evidence="4" id="KW-0968">Cytoplasmic vesicle</keyword>
<dbReference type="PANTHER" id="PTHR22951">
    <property type="entry name" value="CLATHRIN ASSEMBLY PROTEIN"/>
    <property type="match status" value="1"/>
</dbReference>
<dbReference type="PROSITE" id="PS50942">
    <property type="entry name" value="ENTH"/>
    <property type="match status" value="1"/>
</dbReference>
<dbReference type="InterPro" id="IPR013809">
    <property type="entry name" value="ENTH"/>
</dbReference>
<dbReference type="GeneID" id="104727199"/>
<reference evidence="7" key="2">
    <citation type="submission" date="2025-08" db="UniProtKB">
        <authorList>
            <consortium name="RefSeq"/>
        </authorList>
    </citation>
    <scope>IDENTIFICATION</scope>
    <source>
        <tissue evidence="7">Leaf</tissue>
    </source>
</reference>
<accession>A0ABM0UQF9</accession>
<evidence type="ECO:0000259" key="5">
    <source>
        <dbReference type="PROSITE" id="PS50942"/>
    </source>
</evidence>
<feature type="domain" description="ENTH" evidence="5">
    <location>
        <begin position="26"/>
        <end position="171"/>
    </location>
</feature>
<protein>
    <submittedName>
        <fullName evidence="7">Clathrin assembly protein At5g65370</fullName>
    </submittedName>
</protein>
<evidence type="ECO:0000256" key="4">
    <source>
        <dbReference type="ARBA" id="ARBA00023329"/>
    </source>
</evidence>
<dbReference type="Proteomes" id="UP000694864">
    <property type="component" value="Chromosome 11"/>
</dbReference>
<dbReference type="InterPro" id="IPR011417">
    <property type="entry name" value="ANTH_dom"/>
</dbReference>
<evidence type="ECO:0000313" key="7">
    <source>
        <dbReference type="RefSeq" id="XP_010444535.1"/>
    </source>
</evidence>
<name>A0ABM0UQF9_CAMSA</name>
<dbReference type="SUPFAM" id="SSF48464">
    <property type="entry name" value="ENTH/VHS domain"/>
    <property type="match status" value="1"/>
</dbReference>
<evidence type="ECO:0000256" key="3">
    <source>
        <dbReference type="ARBA" id="ARBA00023034"/>
    </source>
</evidence>
<comment type="subcellular location">
    <subcellularLocation>
        <location evidence="1">Cytoplasmic vesicle</location>
        <location evidence="1">Clathrin-coated vesicle</location>
    </subcellularLocation>
    <subcellularLocation>
        <location evidence="2">Golgi apparatus</location>
    </subcellularLocation>
</comment>
<sequence>MGILTTLGGKLKDEASQMKLNVVHLCGSENAKTINEAILKATSHTSQNPPSDKHVTFLQSTADTCYGPDTIAAILQRLRLTTDVCVAAKCLILLHKMIKSEYVYNGEDSVRDRNNKSHRTLIYNQGGSKLKLNDLNVGSSRFTRELSPWVCWYKQYLVCYFTIAEALGVTPNIKDRSEDKRLETHRVSSYTTDCIFKQVDFLVDLFEHISDRPIAPKSKLNKIVVEMIELMVQDYFSVIRLMKIWFEELNERVAKPYELVPVLERLEMCKEGLREFSWRCKYLVEDFWCLVSKLKDMQRL</sequence>
<evidence type="ECO:0000313" key="6">
    <source>
        <dbReference type="Proteomes" id="UP000694864"/>
    </source>
</evidence>